<name>A0A1I0V340_9BACI</name>
<dbReference type="STRING" id="237679.SAMN04488072_101139"/>
<dbReference type="OrthoDB" id="2691912at2"/>
<dbReference type="RefSeq" id="WP_090232155.1">
    <property type="nucleotide sequence ID" value="NZ_FOJW01000001.1"/>
</dbReference>
<proteinExistence type="predicted"/>
<sequence length="108" mass="12339">MNSIKKLLLYTFIILFLISVHQDLTVGTPLNNNLDSQNNPPIVEQENITFIKVQTNTGDTVLSIVEELNKQNNNDLDISQILDDFKALNPGVEPLHIQTGEYYYFPLY</sequence>
<reference evidence="1 2" key="1">
    <citation type="submission" date="2016-10" db="EMBL/GenBank/DDBJ databases">
        <authorList>
            <person name="de Groot N.N."/>
        </authorList>
    </citation>
    <scope>NUCLEOTIDE SEQUENCE [LARGE SCALE GENOMIC DNA]</scope>
    <source>
        <strain evidence="1 2">CGMCC 1.3702</strain>
    </source>
</reference>
<evidence type="ECO:0000313" key="1">
    <source>
        <dbReference type="EMBL" id="SFA70701.1"/>
    </source>
</evidence>
<protein>
    <recommendedName>
        <fullName evidence="3">LysM domain-containing protein</fullName>
    </recommendedName>
</protein>
<organism evidence="1 2">
    <name type="scientific">Lentibacillus halodurans</name>
    <dbReference type="NCBI Taxonomy" id="237679"/>
    <lineage>
        <taxon>Bacteria</taxon>
        <taxon>Bacillati</taxon>
        <taxon>Bacillota</taxon>
        <taxon>Bacilli</taxon>
        <taxon>Bacillales</taxon>
        <taxon>Bacillaceae</taxon>
        <taxon>Lentibacillus</taxon>
    </lineage>
</organism>
<keyword evidence="2" id="KW-1185">Reference proteome</keyword>
<gene>
    <name evidence="1" type="ORF">SAMN04488072_101139</name>
</gene>
<dbReference type="EMBL" id="FOJW01000001">
    <property type="protein sequence ID" value="SFA70701.1"/>
    <property type="molecule type" value="Genomic_DNA"/>
</dbReference>
<dbReference type="Proteomes" id="UP000198642">
    <property type="component" value="Unassembled WGS sequence"/>
</dbReference>
<evidence type="ECO:0008006" key="3">
    <source>
        <dbReference type="Google" id="ProtNLM"/>
    </source>
</evidence>
<accession>A0A1I0V340</accession>
<evidence type="ECO:0000313" key="2">
    <source>
        <dbReference type="Proteomes" id="UP000198642"/>
    </source>
</evidence>
<dbReference type="AlphaFoldDB" id="A0A1I0V340"/>